<keyword evidence="2" id="KW-1185">Reference proteome</keyword>
<comment type="caution">
    <text evidence="1">The sequence shown here is derived from an EMBL/GenBank/DDBJ whole genome shotgun (WGS) entry which is preliminary data.</text>
</comment>
<sequence>MALALEGLAGAHALAGRHAYAALLLGAAHAARDSVGMPLPPAERGDVDRITAAVREHLDEDAYLAAFRRGTGLTPEEGLSADPR</sequence>
<evidence type="ECO:0000313" key="1">
    <source>
        <dbReference type="EMBL" id="GAA4041157.1"/>
    </source>
</evidence>
<gene>
    <name evidence="1" type="ORF">GCM10022233_07360</name>
</gene>
<organism evidence="1 2">
    <name type="scientific">Streptomyces shaanxiensis</name>
    <dbReference type="NCBI Taxonomy" id="653357"/>
    <lineage>
        <taxon>Bacteria</taxon>
        <taxon>Bacillati</taxon>
        <taxon>Actinomycetota</taxon>
        <taxon>Actinomycetes</taxon>
        <taxon>Kitasatosporales</taxon>
        <taxon>Streptomycetaceae</taxon>
        <taxon>Streptomyces</taxon>
    </lineage>
</organism>
<name>A0ABP7UDS8_9ACTN</name>
<dbReference type="Proteomes" id="UP001499984">
    <property type="component" value="Unassembled WGS sequence"/>
</dbReference>
<protein>
    <submittedName>
        <fullName evidence="1">Uncharacterized protein</fullName>
    </submittedName>
</protein>
<dbReference type="RefSeq" id="WP_345008606.1">
    <property type="nucleotide sequence ID" value="NZ_BAAAZY010000003.1"/>
</dbReference>
<proteinExistence type="predicted"/>
<evidence type="ECO:0000313" key="2">
    <source>
        <dbReference type="Proteomes" id="UP001499984"/>
    </source>
</evidence>
<dbReference type="EMBL" id="BAAAZY010000003">
    <property type="protein sequence ID" value="GAA4041157.1"/>
    <property type="molecule type" value="Genomic_DNA"/>
</dbReference>
<reference evidence="2" key="1">
    <citation type="journal article" date="2019" name="Int. J. Syst. Evol. Microbiol.">
        <title>The Global Catalogue of Microorganisms (GCM) 10K type strain sequencing project: providing services to taxonomists for standard genome sequencing and annotation.</title>
        <authorList>
            <consortium name="The Broad Institute Genomics Platform"/>
            <consortium name="The Broad Institute Genome Sequencing Center for Infectious Disease"/>
            <person name="Wu L."/>
            <person name="Ma J."/>
        </authorList>
    </citation>
    <scope>NUCLEOTIDE SEQUENCE [LARGE SCALE GENOMIC DNA]</scope>
    <source>
        <strain evidence="2">JCM 16925</strain>
    </source>
</reference>
<accession>A0ABP7UDS8</accession>